<evidence type="ECO:0000313" key="1">
    <source>
        <dbReference type="EMBL" id="GCC52598.1"/>
    </source>
</evidence>
<comment type="caution">
    <text evidence="1">The sequence shown here is derived from an EMBL/GenBank/DDBJ whole genome shotgun (WGS) entry which is preliminary data.</text>
</comment>
<dbReference type="AlphaFoldDB" id="A0A401UCH9"/>
<protein>
    <submittedName>
        <fullName evidence="1">DUF493 domain-containing protein</fullName>
    </submittedName>
</protein>
<accession>A0A401UCH9</accession>
<organism evidence="1 2">
    <name type="scientific">Chryseotalea sanaruensis</name>
    <dbReference type="NCBI Taxonomy" id="2482724"/>
    <lineage>
        <taxon>Bacteria</taxon>
        <taxon>Pseudomonadati</taxon>
        <taxon>Bacteroidota</taxon>
        <taxon>Cytophagia</taxon>
        <taxon>Cytophagales</taxon>
        <taxon>Chryseotaleaceae</taxon>
        <taxon>Chryseotalea</taxon>
    </lineage>
</organism>
<name>A0A401UCH9_9BACT</name>
<gene>
    <name evidence="1" type="ORF">SanaruYs_28350</name>
</gene>
<dbReference type="OrthoDB" id="5616097at2"/>
<sequence length="88" mass="10101">MEQQQWADSFREKLNQHYQWPTAYMFKFIVPSGKEPAVKNMFPSEDITEKLSANGKYISVTVQLKMNSAEEVIAIYQKASKVEGLIAL</sequence>
<dbReference type="Gene3D" id="3.30.70.260">
    <property type="match status" value="1"/>
</dbReference>
<evidence type="ECO:0000313" key="2">
    <source>
        <dbReference type="Proteomes" id="UP000288227"/>
    </source>
</evidence>
<dbReference type="InterPro" id="IPR007454">
    <property type="entry name" value="UPF0250_YbeD-like"/>
</dbReference>
<dbReference type="Pfam" id="PF04359">
    <property type="entry name" value="DUF493"/>
    <property type="match status" value="1"/>
</dbReference>
<dbReference type="EMBL" id="BHXQ01000005">
    <property type="protein sequence ID" value="GCC52598.1"/>
    <property type="molecule type" value="Genomic_DNA"/>
</dbReference>
<dbReference type="SUPFAM" id="SSF117991">
    <property type="entry name" value="YbeD/HP0495-like"/>
    <property type="match status" value="1"/>
</dbReference>
<reference evidence="1 2" key="1">
    <citation type="submission" date="2018-11" db="EMBL/GenBank/DDBJ databases">
        <title>Chryseotalea sanarue gen. nov., sp., nov., a member of the family Cytophagaceae, isolated from a brackish lake in Hamamatsu Japan.</title>
        <authorList>
            <person name="Maejima Y."/>
            <person name="Iino T."/>
            <person name="Muraguchi Y."/>
            <person name="Fukuda K."/>
            <person name="Ohkuma M."/>
            <person name="Moriuchi R."/>
            <person name="Dohra H."/>
            <person name="Kimbara K."/>
            <person name="Shintani M."/>
        </authorList>
    </citation>
    <scope>NUCLEOTIDE SEQUENCE [LARGE SCALE GENOMIC DNA]</scope>
    <source>
        <strain evidence="1 2">Ys</strain>
    </source>
</reference>
<keyword evidence="2" id="KW-1185">Reference proteome</keyword>
<dbReference type="Proteomes" id="UP000288227">
    <property type="component" value="Unassembled WGS sequence"/>
</dbReference>
<dbReference type="InterPro" id="IPR027471">
    <property type="entry name" value="YbeD-like_sf"/>
</dbReference>
<proteinExistence type="predicted"/>
<dbReference type="RefSeq" id="WP_127123255.1">
    <property type="nucleotide sequence ID" value="NZ_BHXQ01000005.1"/>
</dbReference>